<protein>
    <recommendedName>
        <fullName evidence="7">Laminin G domain-containing protein</fullName>
    </recommendedName>
</protein>
<dbReference type="InterPro" id="IPR051561">
    <property type="entry name" value="FRAS1_ECM"/>
</dbReference>
<proteinExistence type="predicted"/>
<feature type="repeat" description="CSPG" evidence="5">
    <location>
        <begin position="858"/>
        <end position="951"/>
    </location>
</feature>
<evidence type="ECO:0000256" key="3">
    <source>
        <dbReference type="ARBA" id="ARBA00023180"/>
    </source>
</evidence>
<dbReference type="PANTHER" id="PTHR45739:SF12">
    <property type="entry name" value="CHONDROITIN SULFATE PROTEOGLYCAN 4-LIKE ISOFORM X2"/>
    <property type="match status" value="1"/>
</dbReference>
<organism evidence="8 9">
    <name type="scientific">Muntiacus muntjak</name>
    <name type="common">Barking deer</name>
    <name type="synonym">Indian muntjac</name>
    <dbReference type="NCBI Taxonomy" id="9888"/>
    <lineage>
        <taxon>Eukaryota</taxon>
        <taxon>Metazoa</taxon>
        <taxon>Chordata</taxon>
        <taxon>Craniata</taxon>
        <taxon>Vertebrata</taxon>
        <taxon>Euteleostomi</taxon>
        <taxon>Mammalia</taxon>
        <taxon>Eutheria</taxon>
        <taxon>Laurasiatheria</taxon>
        <taxon>Artiodactyla</taxon>
        <taxon>Ruminantia</taxon>
        <taxon>Pecora</taxon>
        <taxon>Cervidae</taxon>
        <taxon>Muntiacinae</taxon>
        <taxon>Muntiacus</taxon>
    </lineage>
</organism>
<sequence>SFYGESYVGLNVIEVSSELSLLLKFQTSKPQGLLFLAAGVNDYCIIELLSGNLRVRVNLGTGELVLLSEQRLRVDDLAWHLVELFCVKDHVSLVIDKHYEMTGRITGGMHNLHLQHGIYIAGRGGLDVLYLDGQLPNFRGCMEDVVFNQREILSSLRSYPGFKKVYEVSLGCSDEFFAGEDEAINFFSSRSYVTFPEWKVQGDGLLEFALQTGTQQALLLFQSGREGDFVALEIVKGFLKAHVGRNRSDTQLSSFRLVSDNQWHDIQLRFTERYLGLMVDEQTVRTNLPLQSKLFVSAGPLFMGGLDRHKREEVKRLGLASVPGKSAGGISFKGCLRGLEANSEKRALKDAFVSKDISAGCKMKGSDNESPSATTMEKLLLAEVPLSTADSEVGKASIQDVSSCFLVLNNLEVQEGGQALLEQSHMDVELKDLGIHQSQILFKIKEMPVHGFLRLDVSAEQGLEKVFTLLDLKQGNVWYVHDGSEEPRDYFTFSVSSNSKREVPLYLQGHVSYLFNIVVIPVIDPPNLKLPEGNLLLMSENSKKRLTPNIIHISDPDTDSLSLNVSVLGNFNSDAGFLENINDPGRAINGFSYGDLRDGNMFYVHRGHPNSRILLRANDGELVSSTVVLRVMAIPWDLAVANRTGVASNLSVEVNGERPEVDTRYVITYPPRFGQIQQQGPGGEWKQISTFSQRSVDQSQIRYCTTFKDLQLENVMDHFKFKVDIEGKSREELVFPITIQWLKFTLLKNVALEIRKINRHVLNSDHLQAVTEGVEVAERELHFKLLTPPKKGKLLLGTEVLQTNSVFSQQNITDGKISYEPQERPREHSQDIFRFLMVAKHIESKDYTFRINFKAERRHIILTNRGLLVKEGEGKLITKSELFAQTLDKRTLQYTVTKSPQHGKLKLIRSSDSPGNQDITAFTDQDILGERLIYEHDDSETQSDEFLLVAATAGPDQEGAFRDLDTEHLSTEIKVTVSVELKNDEKPVRVVDKVFRLCRTASAYFDDGQLLYIRRGIPNGDLVQASDPAQKLYWFRQEDLQEGRVLFRHRGADSACFVLFITDGVHYTSSLLEVSVSDPYVRVVNNTGLLVQRGKDSSLTTANLSVTTNQDVRTDHEVQFHIVQPPKRGSVLVNSSAPGSFSMHDLKPGRVIYRHDGMRVKDTLLYVGVYVQVDSESHQHHTRILHSKTLVVEEGKPVKLSRERLQAVHEDLVPSEPVFIVRTPPVHGYLRRSLPEEGSVGTEEKFPLMFTQQDVDDGYIHYVQTMPDQQQDHFILDVMSGFQAVSRLEILVDVVPKQIPLAVQNFTVQEGGSKALPEDYFRIPSKHFEGLDCKFVLLKPPKHGYVENSHFPRVKLMKFTRKQEITLKNELISYVHDGNKELLDSFTIFANSSELGKQSVPQTLFVTIESVKDEAPVITANKILKGWVNSVTEITRDELCAVDGDYPPQDLAYLVSPPSNGHLNFTQAQINEGQIVFVHTGAMSGGFNSQVTDGLNFAPCQIFSITPQALIISLEVNRGLSIFPGKILISLSVSEQLILYQHMDWENTGWTAEDSFTFTVSSPPAALGPEEFHITISYEINEPGRQSRLLANTGAVVKEGDKVLIDQSKLDVSNLLLKLPKSQRSSCEIWFQVISLPHHGTLTVGERNITKRKPNFSQYIINKFGVTYLHPCHLTPFFCRLLPPIVIWSPDATRASPGAPTQPRESSHPLMVIIPLTVALFLLIVTVVASCVWLLGQKAQRAKPFINPQINLEPPTAGPRPERSTTVPAVTVTPLLRSSGSPPTWVNLDPDMVTLCRQTNPALKHDQYWV</sequence>
<evidence type="ECO:0000313" key="9">
    <source>
        <dbReference type="Proteomes" id="UP000326458"/>
    </source>
</evidence>
<evidence type="ECO:0000313" key="8">
    <source>
        <dbReference type="EMBL" id="KAB0353021.1"/>
    </source>
</evidence>
<reference evidence="8 9" key="1">
    <citation type="submission" date="2019-06" db="EMBL/GenBank/DDBJ databases">
        <title>Discovery of a novel chromosome fission-fusion reversal in muntjac.</title>
        <authorList>
            <person name="Mudd A.B."/>
            <person name="Bredeson J.V."/>
            <person name="Baum R."/>
            <person name="Hockemeyer D."/>
            <person name="Rokhsar D.S."/>
        </authorList>
    </citation>
    <scope>NUCLEOTIDE SEQUENCE [LARGE SCALE GENOMIC DNA]</scope>
    <source>
        <strain evidence="8">UTSW_UCB_Mm</strain>
        <tissue evidence="8">Fibroblast cell line</tissue>
    </source>
</reference>
<dbReference type="GO" id="GO:0009653">
    <property type="term" value="P:anatomical structure morphogenesis"/>
    <property type="evidence" value="ECO:0007669"/>
    <property type="project" value="TreeGrafter"/>
</dbReference>
<dbReference type="PROSITE" id="PS50025">
    <property type="entry name" value="LAM_G_DOMAIN"/>
    <property type="match status" value="2"/>
</dbReference>
<comment type="caution">
    <text evidence="8">The sequence shown here is derived from an EMBL/GenBank/DDBJ whole genome shotgun (WGS) entry which is preliminary data.</text>
</comment>
<evidence type="ECO:0000256" key="5">
    <source>
        <dbReference type="PROSITE-ProRule" id="PRU01201"/>
    </source>
</evidence>
<feature type="repeat" description="CSPG" evidence="5">
    <location>
        <begin position="1181"/>
        <end position="1279"/>
    </location>
</feature>
<dbReference type="Pfam" id="PF16184">
    <property type="entry name" value="Cadherin_3"/>
    <property type="match status" value="9"/>
</dbReference>
<dbReference type="SMART" id="SM00282">
    <property type="entry name" value="LamG"/>
    <property type="match status" value="2"/>
</dbReference>
<keyword evidence="6" id="KW-0812">Transmembrane</keyword>
<gene>
    <name evidence="8" type="ORF">FD754_017878</name>
</gene>
<comment type="caution">
    <text evidence="4">Lacks conserved residue(s) required for the propagation of feature annotation.</text>
</comment>
<evidence type="ECO:0000256" key="6">
    <source>
        <dbReference type="SAM" id="Phobius"/>
    </source>
</evidence>
<dbReference type="InterPro" id="IPR013320">
    <property type="entry name" value="ConA-like_dom_sf"/>
</dbReference>
<evidence type="ECO:0000259" key="7">
    <source>
        <dbReference type="PROSITE" id="PS50025"/>
    </source>
</evidence>
<dbReference type="Gene3D" id="2.60.120.200">
    <property type="match status" value="2"/>
</dbReference>
<dbReference type="PANTHER" id="PTHR45739">
    <property type="entry name" value="MATRIX PROTEIN, PUTATIVE-RELATED"/>
    <property type="match status" value="1"/>
</dbReference>
<dbReference type="PROSITE" id="PS51854">
    <property type="entry name" value="CSPG"/>
    <property type="match status" value="4"/>
</dbReference>
<evidence type="ECO:0000256" key="1">
    <source>
        <dbReference type="ARBA" id="ARBA00022729"/>
    </source>
</evidence>
<dbReference type="Pfam" id="PF02210">
    <property type="entry name" value="Laminin_G_2"/>
    <property type="match status" value="2"/>
</dbReference>
<keyword evidence="3" id="KW-0325">Glycoprotein</keyword>
<accession>A0A5N3VUS8</accession>
<keyword evidence="9" id="KW-1185">Reference proteome</keyword>
<feature type="domain" description="Laminin G" evidence="7">
    <location>
        <begin position="1"/>
        <end position="172"/>
    </location>
</feature>
<keyword evidence="1" id="KW-0732">Signal</keyword>
<feature type="non-terminal residue" evidence="8">
    <location>
        <position position="1"/>
    </location>
</feature>
<dbReference type="InterPro" id="IPR001791">
    <property type="entry name" value="Laminin_G"/>
</dbReference>
<dbReference type="EMBL" id="VCEA01000002">
    <property type="protein sequence ID" value="KAB0353021.1"/>
    <property type="molecule type" value="Genomic_DNA"/>
</dbReference>
<evidence type="ECO:0000256" key="2">
    <source>
        <dbReference type="ARBA" id="ARBA00022737"/>
    </source>
</evidence>
<feature type="domain" description="Laminin G" evidence="7">
    <location>
        <begin position="182"/>
        <end position="361"/>
    </location>
</feature>
<keyword evidence="6" id="KW-1133">Transmembrane helix</keyword>
<keyword evidence="6" id="KW-0472">Membrane</keyword>
<feature type="repeat" description="CSPG" evidence="5">
    <location>
        <begin position="402"/>
        <end position="496"/>
    </location>
</feature>
<feature type="repeat" description="CSPG" evidence="5">
    <location>
        <begin position="1080"/>
        <end position="1170"/>
    </location>
</feature>
<keyword evidence="2" id="KW-0677">Repeat</keyword>
<evidence type="ECO:0000256" key="4">
    <source>
        <dbReference type="PROSITE-ProRule" id="PRU00122"/>
    </source>
</evidence>
<feature type="transmembrane region" description="Helical" evidence="6">
    <location>
        <begin position="1710"/>
        <end position="1735"/>
    </location>
</feature>
<dbReference type="CDD" id="cd00110">
    <property type="entry name" value="LamG"/>
    <property type="match status" value="2"/>
</dbReference>
<dbReference type="Proteomes" id="UP000326458">
    <property type="component" value="Unassembled WGS sequence"/>
</dbReference>
<dbReference type="SUPFAM" id="SSF49899">
    <property type="entry name" value="Concanavalin A-like lectins/glucanases"/>
    <property type="match status" value="2"/>
</dbReference>
<dbReference type="InterPro" id="IPR039005">
    <property type="entry name" value="CSPG_rpt"/>
</dbReference>
<name>A0A5N3VUS8_MUNMU</name>